<dbReference type="Proteomes" id="UP000044071">
    <property type="component" value="Unassembled WGS sequence"/>
</dbReference>
<dbReference type="EMBL" id="CCSB01000002">
    <property type="protein sequence ID" value="CDZ77801.1"/>
    <property type="molecule type" value="Genomic_DNA"/>
</dbReference>
<gene>
    <name evidence="2" type="ORF">BN59_02091</name>
</gene>
<evidence type="ECO:0000313" key="3">
    <source>
        <dbReference type="Proteomes" id="UP000044071"/>
    </source>
</evidence>
<dbReference type="STRING" id="1034943.BN59_02091"/>
<reference evidence="2 3" key="1">
    <citation type="submission" date="2014-06" db="EMBL/GenBank/DDBJ databases">
        <authorList>
            <person name="Urmite Genomes Urmite Genomes"/>
        </authorList>
    </citation>
    <scope>NUCLEOTIDE SEQUENCE [LARGE SCALE GENOMIC DNA]</scope>
</reference>
<evidence type="ECO:0000256" key="1">
    <source>
        <dbReference type="SAM" id="SignalP"/>
    </source>
</evidence>
<dbReference type="RefSeq" id="WP_052403240.1">
    <property type="nucleotide sequence ID" value="NZ_CCVW01000002.1"/>
</dbReference>
<proteinExistence type="predicted"/>
<accession>A0A078KXW0</accession>
<feature type="signal peptide" evidence="1">
    <location>
        <begin position="1"/>
        <end position="21"/>
    </location>
</feature>
<dbReference type="OrthoDB" id="6382175at2"/>
<keyword evidence="1" id="KW-0732">Signal</keyword>
<sequence length="241" mass="26939">MKNTLISLILVSSFLPLSAQAGLDIKTYKYSFAKNEHFDVAFADYPKGQEEFYELEYKEAAQLPPEIMLKIRGLKIAGSNHSDDLFMYSYKQLKGLKPNTTYQVQFSLEFASNAASDSIGVGGGPGSSVYVKIGVVDAKPRRYLDSDNFYRIALDKGNQMTDGKDMILLGTIGVDTEDAIYRLKTLPYQPDAEMQEKLDHYTVTSNGKGEAWLVLGTDSAFESKSTLYYTNVLAHFKELLK</sequence>
<feature type="chain" id="PRO_5009744084" evidence="1">
    <location>
        <begin position="22"/>
        <end position="241"/>
    </location>
</feature>
<dbReference type="AlphaFoldDB" id="A0A078KXW0"/>
<dbReference type="eggNOG" id="ENOG5030NBF">
    <property type="taxonomic scope" value="Bacteria"/>
</dbReference>
<protein>
    <submittedName>
        <fullName evidence="2">Uncharacterized protein</fullName>
    </submittedName>
</protein>
<keyword evidence="3" id="KW-1185">Reference proteome</keyword>
<name>A0A078KXW0_9GAMM</name>
<evidence type="ECO:0000313" key="2">
    <source>
        <dbReference type="EMBL" id="CDZ77801.1"/>
    </source>
</evidence>
<organism evidence="2 3">
    <name type="scientific">Legionella massiliensis</name>
    <dbReference type="NCBI Taxonomy" id="1034943"/>
    <lineage>
        <taxon>Bacteria</taxon>
        <taxon>Pseudomonadati</taxon>
        <taxon>Pseudomonadota</taxon>
        <taxon>Gammaproteobacteria</taxon>
        <taxon>Legionellales</taxon>
        <taxon>Legionellaceae</taxon>
        <taxon>Legionella</taxon>
    </lineage>
</organism>